<name>A0AAD6X8G2_9AGAR</name>
<keyword evidence="3" id="KW-0547">Nucleotide-binding</keyword>
<protein>
    <submittedName>
        <fullName evidence="5">Uncharacterized protein</fullName>
    </submittedName>
</protein>
<gene>
    <name evidence="5" type="ORF">C8F04DRAFT_1391688</name>
</gene>
<evidence type="ECO:0000313" key="6">
    <source>
        <dbReference type="Proteomes" id="UP001218188"/>
    </source>
</evidence>
<organism evidence="5 6">
    <name type="scientific">Mycena alexandri</name>
    <dbReference type="NCBI Taxonomy" id="1745969"/>
    <lineage>
        <taxon>Eukaryota</taxon>
        <taxon>Fungi</taxon>
        <taxon>Dikarya</taxon>
        <taxon>Basidiomycota</taxon>
        <taxon>Agaricomycotina</taxon>
        <taxon>Agaricomycetes</taxon>
        <taxon>Agaricomycetidae</taxon>
        <taxon>Agaricales</taxon>
        <taxon>Marasmiineae</taxon>
        <taxon>Mycenaceae</taxon>
        <taxon>Mycena</taxon>
    </lineage>
</organism>
<accession>A0AAD6X8G2</accession>
<evidence type="ECO:0000256" key="1">
    <source>
        <dbReference type="ARBA" id="ARBA00006432"/>
    </source>
</evidence>
<evidence type="ECO:0000256" key="4">
    <source>
        <dbReference type="ARBA" id="ARBA00022840"/>
    </source>
</evidence>
<dbReference type="GO" id="GO:0004467">
    <property type="term" value="F:long-chain fatty acid-CoA ligase activity"/>
    <property type="evidence" value="ECO:0007669"/>
    <property type="project" value="TreeGrafter"/>
</dbReference>
<proteinExistence type="inferred from homology"/>
<evidence type="ECO:0000256" key="3">
    <source>
        <dbReference type="ARBA" id="ARBA00022741"/>
    </source>
</evidence>
<dbReference type="GO" id="GO:0005783">
    <property type="term" value="C:endoplasmic reticulum"/>
    <property type="evidence" value="ECO:0007669"/>
    <property type="project" value="TreeGrafter"/>
</dbReference>
<sequence length="381" mass="41213">MLFFGMPAGFGRIADGRECAMEFRPSIMVGVHAVWETVRKGIVGQVQAGGAIRSRVFKGAVEANKRDARPGLARLADSVILSGVRAATAGGGRLRIGRRLATGCAPCAPSCPQTSSASTFVGMPVPSIEITLRDVPEAGYFSCGRLGATQERGWCVLCVTVLFLLFLSSHPSFVLCFVLLVFDFGRGSIPTSARGRASILVENWPCETLQGRTGVVLGERDRSCIAELVWLMRGRVRVRYTGSFVACGVRFTVCIGQRGFCLVDWPPLSASASGRLPWAGSENERFGSCLRSAACSVRCPRRYSRVLDACGNSEVAALVLWEWNAVGKKSGFEAMEALTAVVLTPDEWTPESGLVTVARKIQRSAIAKKFDRETNEAYKNR</sequence>
<comment type="caution">
    <text evidence="5">The sequence shown here is derived from an EMBL/GenBank/DDBJ whole genome shotgun (WGS) entry which is preliminary data.</text>
</comment>
<dbReference type="GO" id="GO:0005524">
    <property type="term" value="F:ATP binding"/>
    <property type="evidence" value="ECO:0007669"/>
    <property type="project" value="UniProtKB-KW"/>
</dbReference>
<keyword evidence="2" id="KW-0436">Ligase</keyword>
<dbReference type="Proteomes" id="UP001218188">
    <property type="component" value="Unassembled WGS sequence"/>
</dbReference>
<dbReference type="AlphaFoldDB" id="A0AAD6X8G2"/>
<dbReference type="PANTHER" id="PTHR43272:SF83">
    <property type="entry name" value="ACYL-COA SYNTHETASE LONG-CHAIN, ISOFORM J"/>
    <property type="match status" value="1"/>
</dbReference>
<dbReference type="GO" id="GO:0005886">
    <property type="term" value="C:plasma membrane"/>
    <property type="evidence" value="ECO:0007669"/>
    <property type="project" value="TreeGrafter"/>
</dbReference>
<keyword evidence="6" id="KW-1185">Reference proteome</keyword>
<dbReference type="EMBL" id="JARJCM010000021">
    <property type="protein sequence ID" value="KAJ7040522.1"/>
    <property type="molecule type" value="Genomic_DNA"/>
</dbReference>
<evidence type="ECO:0000313" key="5">
    <source>
        <dbReference type="EMBL" id="KAJ7040522.1"/>
    </source>
</evidence>
<dbReference type="GO" id="GO:0035336">
    <property type="term" value="P:long-chain fatty-acyl-CoA metabolic process"/>
    <property type="evidence" value="ECO:0007669"/>
    <property type="project" value="TreeGrafter"/>
</dbReference>
<reference evidence="5" key="1">
    <citation type="submission" date="2023-03" db="EMBL/GenBank/DDBJ databases">
        <title>Massive genome expansion in bonnet fungi (Mycena s.s.) driven by repeated elements and novel gene families across ecological guilds.</title>
        <authorList>
            <consortium name="Lawrence Berkeley National Laboratory"/>
            <person name="Harder C.B."/>
            <person name="Miyauchi S."/>
            <person name="Viragh M."/>
            <person name="Kuo A."/>
            <person name="Thoen E."/>
            <person name="Andreopoulos B."/>
            <person name="Lu D."/>
            <person name="Skrede I."/>
            <person name="Drula E."/>
            <person name="Henrissat B."/>
            <person name="Morin E."/>
            <person name="Kohler A."/>
            <person name="Barry K."/>
            <person name="LaButti K."/>
            <person name="Morin E."/>
            <person name="Salamov A."/>
            <person name="Lipzen A."/>
            <person name="Mereny Z."/>
            <person name="Hegedus B."/>
            <person name="Baldrian P."/>
            <person name="Stursova M."/>
            <person name="Weitz H."/>
            <person name="Taylor A."/>
            <person name="Grigoriev I.V."/>
            <person name="Nagy L.G."/>
            <person name="Martin F."/>
            <person name="Kauserud H."/>
        </authorList>
    </citation>
    <scope>NUCLEOTIDE SEQUENCE</scope>
    <source>
        <strain evidence="5">CBHHK200</strain>
    </source>
</reference>
<dbReference type="GO" id="GO:0005811">
    <property type="term" value="C:lipid droplet"/>
    <property type="evidence" value="ECO:0007669"/>
    <property type="project" value="TreeGrafter"/>
</dbReference>
<comment type="similarity">
    <text evidence="1">Belongs to the ATP-dependent AMP-binding enzyme family.</text>
</comment>
<dbReference type="PANTHER" id="PTHR43272">
    <property type="entry name" value="LONG-CHAIN-FATTY-ACID--COA LIGASE"/>
    <property type="match status" value="1"/>
</dbReference>
<evidence type="ECO:0000256" key="2">
    <source>
        <dbReference type="ARBA" id="ARBA00022598"/>
    </source>
</evidence>
<keyword evidence="4" id="KW-0067">ATP-binding</keyword>